<organism evidence="1 2">
    <name type="scientific">Ranitomeya imitator</name>
    <name type="common">mimic poison frog</name>
    <dbReference type="NCBI Taxonomy" id="111125"/>
    <lineage>
        <taxon>Eukaryota</taxon>
        <taxon>Metazoa</taxon>
        <taxon>Chordata</taxon>
        <taxon>Craniata</taxon>
        <taxon>Vertebrata</taxon>
        <taxon>Euteleostomi</taxon>
        <taxon>Amphibia</taxon>
        <taxon>Batrachia</taxon>
        <taxon>Anura</taxon>
        <taxon>Neobatrachia</taxon>
        <taxon>Hyloidea</taxon>
        <taxon>Dendrobatidae</taxon>
        <taxon>Dendrobatinae</taxon>
        <taxon>Ranitomeya</taxon>
    </lineage>
</organism>
<protein>
    <submittedName>
        <fullName evidence="1">Uncharacterized protein</fullName>
    </submittedName>
</protein>
<gene>
    <name evidence="1" type="ORF">RIMI_LOCUS9884686</name>
</gene>
<accession>A0ABN9LN82</accession>
<dbReference type="EMBL" id="CAUEEQ010020897">
    <property type="protein sequence ID" value="CAJ0943279.1"/>
    <property type="molecule type" value="Genomic_DNA"/>
</dbReference>
<dbReference type="InterPro" id="IPR051413">
    <property type="entry name" value="K/Na_HCN_channel"/>
</dbReference>
<proteinExistence type="predicted"/>
<reference evidence="1" key="1">
    <citation type="submission" date="2023-07" db="EMBL/GenBank/DDBJ databases">
        <authorList>
            <person name="Stuckert A."/>
        </authorList>
    </citation>
    <scope>NUCLEOTIDE SEQUENCE</scope>
</reference>
<dbReference type="PANTHER" id="PTHR45689:SF7">
    <property type="entry name" value="POTASSIUM_SODIUM HYPERPOLARIZATION-ACTIVATED CYCLIC NUCLEOTIDE-GATED CHANNEL 3"/>
    <property type="match status" value="1"/>
</dbReference>
<evidence type="ECO:0000313" key="1">
    <source>
        <dbReference type="EMBL" id="CAJ0943279.1"/>
    </source>
</evidence>
<comment type="caution">
    <text evidence="1">The sequence shown here is derived from an EMBL/GenBank/DDBJ whole genome shotgun (WGS) entry which is preliminary data.</text>
</comment>
<evidence type="ECO:0000313" key="2">
    <source>
        <dbReference type="Proteomes" id="UP001176940"/>
    </source>
</evidence>
<sequence>MYDKAQIKEDKAACKGFTLRSEGGEVENQLTMKVAARQLVDSCGQPWDRLNSKAEKEIPARQQYTPAQPKIALCRHVLLRTENELQSNIAASMQPAGKERVNQTPENPASMAEDCSLQIQVRRTPFLLRKRAENSMGSVNNEIIQQIVKHDQDMAHNIQDPQSLGTMRDSALNKTLIWEPLVHAPLQTAAATTNVAIALTHQQNLQAHVFLPTTFLARDCI</sequence>
<keyword evidence="2" id="KW-1185">Reference proteome</keyword>
<dbReference type="Proteomes" id="UP001176940">
    <property type="component" value="Unassembled WGS sequence"/>
</dbReference>
<dbReference type="PANTHER" id="PTHR45689">
    <property type="entry name" value="I[[H]] CHANNEL, ISOFORM E"/>
    <property type="match status" value="1"/>
</dbReference>
<name>A0ABN9LN82_9NEOB</name>